<name>A0A0U3HTD6_9GAMM</name>
<gene>
    <name evidence="2" type="ORF">AT705_18080</name>
</gene>
<dbReference type="KEGG" id="prr:AT705_18080"/>
<accession>A0A0U3HTD6</accession>
<feature type="transmembrane region" description="Helical" evidence="1">
    <location>
        <begin position="7"/>
        <end position="29"/>
    </location>
</feature>
<evidence type="ECO:0008006" key="4">
    <source>
        <dbReference type="Google" id="ProtNLM"/>
    </source>
</evidence>
<dbReference type="AlphaFoldDB" id="A0A0U3HTD6"/>
<keyword evidence="1" id="KW-0472">Membrane</keyword>
<keyword evidence="1" id="KW-1133">Transmembrane helix</keyword>
<reference evidence="2 3" key="1">
    <citation type="submission" date="2015-12" db="EMBL/GenBank/DDBJ databases">
        <title>Complete genome sequence of Pseudoalteromonas rubra SCSIO 6842, harboring a conjugative plasmid.</title>
        <authorList>
            <person name="Li B."/>
            <person name="Wang X."/>
        </authorList>
    </citation>
    <scope>NUCLEOTIDE SEQUENCE [LARGE SCALE GENOMIC DNA]</scope>
    <source>
        <strain evidence="2 3">SCSIO 6842</strain>
    </source>
</reference>
<organism evidence="2 3">
    <name type="scientific">Pseudoalteromonas rubra</name>
    <dbReference type="NCBI Taxonomy" id="43658"/>
    <lineage>
        <taxon>Bacteria</taxon>
        <taxon>Pseudomonadati</taxon>
        <taxon>Pseudomonadota</taxon>
        <taxon>Gammaproteobacteria</taxon>
        <taxon>Alteromonadales</taxon>
        <taxon>Pseudoalteromonadaceae</taxon>
        <taxon>Pseudoalteromonas</taxon>
    </lineage>
</organism>
<feature type="transmembrane region" description="Helical" evidence="1">
    <location>
        <begin position="120"/>
        <end position="137"/>
    </location>
</feature>
<dbReference type="Proteomes" id="UP000069015">
    <property type="component" value="Chromosome 1"/>
</dbReference>
<proteinExistence type="predicted"/>
<evidence type="ECO:0000256" key="1">
    <source>
        <dbReference type="SAM" id="Phobius"/>
    </source>
</evidence>
<dbReference type="RefSeq" id="WP_058797652.1">
    <property type="nucleotide sequence ID" value="NZ_CP013611.1"/>
</dbReference>
<sequence length="145" mass="16537">MSSFKRLKDVVIVISLIGGFFICLALVFINDNKVAIESKGILDGYMCEYLGGKGKNYHHKFSLPENEYTFTSKQACSSFKEPEIGREYNFSYLEDTNKIIKFGDVITEREGNAERKNGSMALYLMSLIFLLLAVVKVKRVYFTTK</sequence>
<dbReference type="EMBL" id="CP013611">
    <property type="protein sequence ID" value="ALU44681.1"/>
    <property type="molecule type" value="Genomic_DNA"/>
</dbReference>
<evidence type="ECO:0000313" key="3">
    <source>
        <dbReference type="Proteomes" id="UP000069015"/>
    </source>
</evidence>
<keyword evidence="1" id="KW-0812">Transmembrane</keyword>
<protein>
    <recommendedName>
        <fullName evidence="4">DUF3592 domain-containing protein</fullName>
    </recommendedName>
</protein>
<evidence type="ECO:0000313" key="2">
    <source>
        <dbReference type="EMBL" id="ALU44681.1"/>
    </source>
</evidence>